<accession>E9L829</accession>
<protein>
    <submittedName>
        <fullName evidence="2">Uncharacterized protein</fullName>
    </submittedName>
</protein>
<feature type="compositionally biased region" description="Basic and acidic residues" evidence="1">
    <location>
        <begin position="66"/>
        <end position="78"/>
    </location>
</feature>
<dbReference type="AlphaFoldDB" id="E9L829"/>
<proteinExistence type="evidence at transcript level"/>
<evidence type="ECO:0000256" key="1">
    <source>
        <dbReference type="SAM" id="MobiDB-lite"/>
    </source>
</evidence>
<reference evidence="2" key="1">
    <citation type="submission" date="2010-07" db="EMBL/GenBank/DDBJ databases">
        <title>Rapid molecular assays for specific detection and quantitation of Loa loa microfilaremia.</title>
        <authorList>
            <person name="Fink D.L."/>
            <person name="Kamgno J."/>
            <person name="Nutman T.B."/>
        </authorList>
    </citation>
    <scope>NUCLEOTIDE SEQUENCE</scope>
</reference>
<feature type="compositionally biased region" description="Polar residues" evidence="1">
    <location>
        <begin position="1"/>
        <end position="32"/>
    </location>
</feature>
<organism evidence="2">
    <name type="scientific">Loa loa</name>
    <name type="common">Eye worm</name>
    <name type="synonym">Filaria loa</name>
    <dbReference type="NCBI Taxonomy" id="7209"/>
    <lineage>
        <taxon>Eukaryota</taxon>
        <taxon>Metazoa</taxon>
        <taxon>Ecdysozoa</taxon>
        <taxon>Nematoda</taxon>
        <taxon>Chromadorea</taxon>
        <taxon>Rhabditida</taxon>
        <taxon>Spirurina</taxon>
        <taxon>Spiruromorpha</taxon>
        <taxon>Filarioidea</taxon>
        <taxon>Onchocercidae</taxon>
        <taxon>Loa</taxon>
    </lineage>
</organism>
<dbReference type="EMBL" id="HM753552">
    <property type="protein sequence ID" value="ADV76244.1"/>
    <property type="molecule type" value="mRNA"/>
</dbReference>
<sequence>MRHSSINSQDLTATEDSTSEISQQPAFTSPSSVPLIPAHRSTAESSSGPLSFPGTAPVLGASSTDSQHETDAKRFKGS</sequence>
<feature type="region of interest" description="Disordered" evidence="1">
    <location>
        <begin position="1"/>
        <end position="78"/>
    </location>
</feature>
<name>E9L829_LOALO</name>
<evidence type="ECO:0000313" key="2">
    <source>
        <dbReference type="EMBL" id="ADV76244.1"/>
    </source>
</evidence>